<dbReference type="InterPro" id="IPR038128">
    <property type="entry name" value="Gamma_PGA_hydro_sf"/>
</dbReference>
<keyword evidence="2" id="KW-1185">Reference proteome</keyword>
<dbReference type="AlphaFoldDB" id="A0A380GZA5"/>
<dbReference type="InterPro" id="IPR008585">
    <property type="entry name" value="Gamma_PGA_hydro"/>
</dbReference>
<reference evidence="1 2" key="1">
    <citation type="submission" date="2018-06" db="EMBL/GenBank/DDBJ databases">
        <authorList>
            <consortium name="Pathogen Informatics"/>
            <person name="Doyle S."/>
        </authorList>
    </citation>
    <scope>NUCLEOTIDE SEQUENCE [LARGE SCALE GENOMIC DNA]</scope>
    <source>
        <strain evidence="1 2">NCTC11807</strain>
    </source>
</reference>
<evidence type="ECO:0000313" key="1">
    <source>
        <dbReference type="EMBL" id="SUM67905.1"/>
    </source>
</evidence>
<gene>
    <name evidence="1" type="ORF">NCTC11807_00344</name>
</gene>
<proteinExistence type="predicted"/>
<dbReference type="RefSeq" id="WP_232619702.1">
    <property type="nucleotide sequence ID" value="NZ_CP066042.1"/>
</dbReference>
<accession>A0A380GZA5</accession>
<organism evidence="1 2">
    <name type="scientific">Staphylococcus saccharolyticus</name>
    <dbReference type="NCBI Taxonomy" id="33028"/>
    <lineage>
        <taxon>Bacteria</taxon>
        <taxon>Bacillati</taxon>
        <taxon>Bacillota</taxon>
        <taxon>Bacilli</taxon>
        <taxon>Bacillales</taxon>
        <taxon>Staphylococcaceae</taxon>
        <taxon>Staphylococcus</taxon>
    </lineage>
</organism>
<dbReference type="EMBL" id="UHDZ01000001">
    <property type="protein sequence ID" value="SUM67905.1"/>
    <property type="molecule type" value="Genomic_DNA"/>
</dbReference>
<dbReference type="GeneID" id="93796156"/>
<protein>
    <submittedName>
        <fullName evidence="1">Phage-related replication protein</fullName>
    </submittedName>
</protein>
<dbReference type="Gene3D" id="3.40.630.100">
    <property type="entry name" value="Poly-gamma-glutamate hydrolase, zinc-binding motif"/>
    <property type="match status" value="1"/>
</dbReference>
<dbReference type="Pfam" id="PF05908">
    <property type="entry name" value="Gamma_PGA_hydro"/>
    <property type="match status" value="1"/>
</dbReference>
<name>A0A380GZA5_9STAP</name>
<evidence type="ECO:0000313" key="2">
    <source>
        <dbReference type="Proteomes" id="UP000255425"/>
    </source>
</evidence>
<dbReference type="Proteomes" id="UP000255425">
    <property type="component" value="Unassembled WGS sequence"/>
</dbReference>
<sequence length="112" mass="12677">MVKSKDFAVSIHGAKGSRPIVYIGGLYVSLKDALKQQLTRHHFVVKNAPSYLGGDLKKNFINRDLKSKGVQLELTTALRKSMFVNENLSHQSRKDKSNWSSPVMYRFSDAIH</sequence>